<feature type="compositionally biased region" description="Polar residues" evidence="9">
    <location>
        <begin position="208"/>
        <end position="229"/>
    </location>
</feature>
<dbReference type="SMART" id="SM00028">
    <property type="entry name" value="TPR"/>
    <property type="match status" value="4"/>
</dbReference>
<comment type="pathway">
    <text evidence="1">Protein modification; protein glycosylation.</text>
</comment>
<dbReference type="PROSITE" id="PS50293">
    <property type="entry name" value="TPR_REGION"/>
    <property type="match status" value="1"/>
</dbReference>
<feature type="region of interest" description="Disordered" evidence="9">
    <location>
        <begin position="1829"/>
        <end position="1852"/>
    </location>
</feature>
<feature type="domain" description="O-GlcNAc transferase C-terminal" evidence="10">
    <location>
        <begin position="1634"/>
        <end position="1818"/>
    </location>
</feature>
<feature type="compositionally biased region" description="Polar residues" evidence="9">
    <location>
        <begin position="1010"/>
        <end position="1053"/>
    </location>
</feature>
<feature type="repeat" description="TPR" evidence="8">
    <location>
        <begin position="947"/>
        <end position="980"/>
    </location>
</feature>
<feature type="region of interest" description="Disordered" evidence="9">
    <location>
        <begin position="77"/>
        <end position="231"/>
    </location>
</feature>
<evidence type="ECO:0000256" key="5">
    <source>
        <dbReference type="ARBA" id="ARBA00022679"/>
    </source>
</evidence>
<comment type="caution">
    <text evidence="11">The sequence shown here is derived from an EMBL/GenBank/DDBJ whole genome shotgun (WGS) entry which is preliminary data.</text>
</comment>
<reference evidence="11" key="1">
    <citation type="submission" date="2022-07" db="EMBL/GenBank/DDBJ databases">
        <title>Phylogenomic reconstructions and comparative analyses of Kickxellomycotina fungi.</title>
        <authorList>
            <person name="Reynolds N.K."/>
            <person name="Stajich J.E."/>
            <person name="Barry K."/>
            <person name="Grigoriev I.V."/>
            <person name="Crous P."/>
            <person name="Smith M.E."/>
        </authorList>
    </citation>
    <scope>NUCLEOTIDE SEQUENCE</scope>
    <source>
        <strain evidence="11">RSA 1196</strain>
    </source>
</reference>
<dbReference type="GO" id="GO:0097363">
    <property type="term" value="F:protein O-acetylglucosaminyltransferase activity"/>
    <property type="evidence" value="ECO:0007669"/>
    <property type="project" value="UniProtKB-EC"/>
</dbReference>
<keyword evidence="5" id="KW-0808">Transferase</keyword>
<dbReference type="EC" id="2.4.1.255" evidence="3"/>
<keyword evidence="7 8" id="KW-0802">TPR repeat</keyword>
<evidence type="ECO:0000259" key="10">
    <source>
        <dbReference type="Pfam" id="PF13844"/>
    </source>
</evidence>
<feature type="domain" description="O-GlcNAc transferase C-terminal" evidence="10">
    <location>
        <begin position="1940"/>
        <end position="2099"/>
    </location>
</feature>
<dbReference type="Pfam" id="PF13844">
    <property type="entry name" value="Glyco_transf_41"/>
    <property type="match status" value="2"/>
</dbReference>
<keyword evidence="6" id="KW-0677">Repeat</keyword>
<dbReference type="OrthoDB" id="421121at2759"/>
<keyword evidence="12" id="KW-1185">Reference proteome</keyword>
<dbReference type="Gene3D" id="3.40.50.2000">
    <property type="entry name" value="Glycogen Phosphorylase B"/>
    <property type="match status" value="1"/>
</dbReference>
<dbReference type="Pfam" id="PF13374">
    <property type="entry name" value="TPR_10"/>
    <property type="match status" value="1"/>
</dbReference>
<sequence length="2242" mass="245070">MTVYSHGLVNPPSPPPVVLQQPHHNPNLPYYQPATPDQRTATTSLVTSPRPTVSYQLSPNPSAGTLLFQPLTDLASVESARQEPSHSSTLPSIPSTTVTMANDHPYSTFSTDSGHPNFTTGSSNPAVQSTYPPAYHQAYPNLPESKRPPEEHHQYSSANPPYSALYGEDGHSTRGLSTPGVHLRRPVTDYTQNGPLRPISTLAGRVTGESSTGGSALTNGPNLDNAANQSSSSYLRRNYSYDSLASRPGYLPSSHHQAYRSAKPQNASSKRSSFRDPQLFYSVAEDVHHSSVRDNHVNSGATIDPQGATLPPLLGDSNLPRTISAHAYSLASSRQRLEGHQVNNVFPSADQLSYKNVAPAVPAAAMYDTGPPTGLTGSTVLPPLANGGNLPENALVPRPYDATYDHFATTAAQGMQPWVNMAAYMPGFNMLQPPVVQYLPTFHHTAMDGRYPHEHAQHYQPLMLPPPSPNILSYYSYDPYQAAARFNPYKLQSRHVEHYDYRYSASQSAALASLETSLLTQNVSATNLTGAQGSQLVNPALPSANTENSWPSHPQGQTLYPPAHQIVPMDSASKFDSTPGAGIDQHTSYYYNSGGTHNSGGLPAQPMVIGGGANGVGGTVGAVAVNGGYNNMSAVVVAAAAAAAANNPLGQPIPGGNTNGGGYGMLLPSALAAATYGTAMAAIAAAGGNGATANIPTAQNPYAVPSGLSNLASTGRAANSLQQLPSQLGLPGGLANLHLTTAQHVCPPAVDGIPKLPGPTSLLASNYKVGAEVALPDDGATMTMGSNTHMMDWTHSQIGASTPSTLDYTHPPPGSLAGLSQGLVGSGANLGLGIELGGASAALMAGAQTTAAMSLSSLAPCLPGTHVTLMEAQQESIRDQCLSHAHSLYSNDPRSDTLVAMLQALHKLHPTHLPTLLLLACVYFSRNEPQMSLHYNHLILGIDPNYVEAMSNIGTTLRSMGRSDEAEQYWWKAVKHRPGYWDAVENLLGVLCNQSSSENDTSRSKADGETSGNPSHKGQRRTTTTTASEGNVTDASGTNAGSGVSGNETSSAKTAEGNGPRYSDALKVCDYVEKHMVRSVSHASTTQRPMLCHHVPNHQLHRLQNLYFVKGNLKFALGDLPGSQEEYYKALDVILNCEFSIEQLVVRVVEFGLQHGFCVNPDKAPAHNASHHGIGRSSLVFQDLPMVLIEPAQAVQLRQYLFPKTNGTLPSLDAHSTSAGHHSKPVSQSALQQATQTTSTVLLTLAKLFQDHNLVPQPLSVVLPLHYLSLSLNPSPSTCNNLGIYLNNIPTPPTQIVLPGVSSGGVTATASTGVAYALQYYTYGLALDPQHPHLYTNLGSLFKDMGYLNEAVKMYEKAVEFNPKFDVAYANLGNAIKDMGRLQDSIQYYVRAVERNPDFVDALCGMANALSGVCDWRARTGFRSHILPVLPEVTRPGHADEMTLKLYRVVGSKPRTKESSNKLPATLIVETDHPDFGERGWMDKVVSIVSHQLRTSTQWGKGTLLTPVIMDVTSPLSGPTTPLETFLDNILLGFGSQDSGAIPIRCKLQFWQQLLMKRRTEPLTTTEQDVLRFLNSTVINEGGWCVRVVERCMRWIQRRWYVDRYHRGEVVESQEEINRRYARPMLPPLPTPPVPTVLPFHTFTYPLSARQIRLISHRNALRISHSVLSAPWLPNTVYRPPPPPAPHIRLGYVSSDFNNHPLSHLMQSVFGFHDRSLFQVYCYATTPSDNSVFRQKIERETDHFLDVSSWSVQAIIDRILQDGIHILINLNGYTKGARNEIFAARPTPVQVSYMGFAGTLGAQWTDWFVTDPIVCPRSTVQAELWHHRQENDSGDAPATPLPTTPASANVSPNWVRSLDEGELDPEESDDHWVYTEKMIYMPHSYFVDDHRQGFREKDEGVAPHLSGAHTTGNLTREQREQRWLYEQDRRWAMRREVFPQIPEDWCIFANFNQLYKIDPIIFKYWLQILVRVPKSIIWLLNFPAAGKEHLTRTALQWEADPTVAQRIVFTDVAPKEVHIHRGRVADLFLDTPECNGHTTAVDILWSGTPMVTWPRNYHKLCSRVAASVVLATGVGEQMVVNTGEEYVERAVQWANTLRYEYISRVSQPPPVMAAVSAKDNHLASLAGQYHRVGHGPLMEIRKHLFLYRDSNRLFDTPRWTRNLEKGYQEAWRRWESGEEFWYTSEELRHLEPSVVATDPTHHTGLHSAATTTCGANAKSRGSIFVQDDDDGAFSTAFSELTV</sequence>
<feature type="repeat" description="TPR" evidence="8">
    <location>
        <begin position="1332"/>
        <end position="1365"/>
    </location>
</feature>
<dbReference type="Gene3D" id="3.40.50.11380">
    <property type="match status" value="1"/>
</dbReference>
<feature type="region of interest" description="Disordered" evidence="9">
    <location>
        <begin position="246"/>
        <end position="274"/>
    </location>
</feature>
<keyword evidence="4" id="KW-0328">Glycosyltransferase</keyword>
<dbReference type="SUPFAM" id="SSF48452">
    <property type="entry name" value="TPR-like"/>
    <property type="match status" value="1"/>
</dbReference>
<dbReference type="Proteomes" id="UP001150925">
    <property type="component" value="Unassembled WGS sequence"/>
</dbReference>
<feature type="region of interest" description="Disordered" evidence="9">
    <location>
        <begin position="994"/>
        <end position="1059"/>
    </location>
</feature>
<dbReference type="GO" id="GO:0006493">
    <property type="term" value="P:protein O-linked glycosylation"/>
    <property type="evidence" value="ECO:0007669"/>
    <property type="project" value="TreeGrafter"/>
</dbReference>
<name>A0A9W8E772_9FUNG</name>
<proteinExistence type="inferred from homology"/>
<dbReference type="PANTHER" id="PTHR44998">
    <property type="match status" value="1"/>
</dbReference>
<comment type="similarity">
    <text evidence="2">Belongs to the glycosyltransferase 41 family. O-GlcNAc transferase subfamily.</text>
</comment>
<organism evidence="11 12">
    <name type="scientific">Dispira parvispora</name>
    <dbReference type="NCBI Taxonomy" id="1520584"/>
    <lineage>
        <taxon>Eukaryota</taxon>
        <taxon>Fungi</taxon>
        <taxon>Fungi incertae sedis</taxon>
        <taxon>Zoopagomycota</taxon>
        <taxon>Kickxellomycotina</taxon>
        <taxon>Dimargaritomycetes</taxon>
        <taxon>Dimargaritales</taxon>
        <taxon>Dimargaritaceae</taxon>
        <taxon>Dispira</taxon>
    </lineage>
</organism>
<feature type="compositionally biased region" description="Polar residues" evidence="9">
    <location>
        <begin position="35"/>
        <end position="48"/>
    </location>
</feature>
<evidence type="ECO:0000256" key="6">
    <source>
        <dbReference type="ARBA" id="ARBA00022737"/>
    </source>
</evidence>
<dbReference type="PANTHER" id="PTHR44998:SF1">
    <property type="entry name" value="UDP-N-ACETYLGLUCOSAMINE--PEPTIDE N-ACETYLGLUCOSAMINYLTRANSFERASE 110 KDA SUBUNIT"/>
    <property type="match status" value="1"/>
</dbReference>
<gene>
    <name evidence="11" type="ORF">IWQ62_002716</name>
</gene>
<evidence type="ECO:0000313" key="11">
    <source>
        <dbReference type="EMBL" id="KAJ1965254.1"/>
    </source>
</evidence>
<feature type="compositionally biased region" description="Polar residues" evidence="9">
    <location>
        <begin position="85"/>
        <end position="131"/>
    </location>
</feature>
<feature type="compositionally biased region" description="Basic and acidic residues" evidence="9">
    <location>
        <begin position="144"/>
        <end position="154"/>
    </location>
</feature>
<dbReference type="InterPro" id="IPR019734">
    <property type="entry name" value="TPR_rpt"/>
</dbReference>
<dbReference type="InterPro" id="IPR029489">
    <property type="entry name" value="OGT/SEC/SPY_C"/>
</dbReference>
<evidence type="ECO:0000256" key="1">
    <source>
        <dbReference type="ARBA" id="ARBA00004922"/>
    </source>
</evidence>
<evidence type="ECO:0000256" key="2">
    <source>
        <dbReference type="ARBA" id="ARBA00005386"/>
    </source>
</evidence>
<dbReference type="InterPro" id="IPR011990">
    <property type="entry name" value="TPR-like_helical_dom_sf"/>
</dbReference>
<dbReference type="Gene3D" id="1.25.40.10">
    <property type="entry name" value="Tetratricopeptide repeat domain"/>
    <property type="match status" value="3"/>
</dbReference>
<feature type="repeat" description="TPR" evidence="8">
    <location>
        <begin position="1366"/>
        <end position="1399"/>
    </location>
</feature>
<evidence type="ECO:0000313" key="12">
    <source>
        <dbReference type="Proteomes" id="UP001150925"/>
    </source>
</evidence>
<dbReference type="PROSITE" id="PS50005">
    <property type="entry name" value="TPR"/>
    <property type="match status" value="3"/>
</dbReference>
<accession>A0A9W8E772</accession>
<dbReference type="Pfam" id="PF13181">
    <property type="entry name" value="TPR_8"/>
    <property type="match status" value="2"/>
</dbReference>
<evidence type="ECO:0000256" key="7">
    <source>
        <dbReference type="ARBA" id="ARBA00022803"/>
    </source>
</evidence>
<evidence type="ECO:0000256" key="9">
    <source>
        <dbReference type="SAM" id="MobiDB-lite"/>
    </source>
</evidence>
<dbReference type="EMBL" id="JANBPY010000615">
    <property type="protein sequence ID" value="KAJ1965254.1"/>
    <property type="molecule type" value="Genomic_DNA"/>
</dbReference>
<evidence type="ECO:0000256" key="3">
    <source>
        <dbReference type="ARBA" id="ARBA00011970"/>
    </source>
</evidence>
<protein>
    <recommendedName>
        <fullName evidence="3">protein O-GlcNAc transferase</fullName>
        <ecNumber evidence="3">2.4.1.255</ecNumber>
    </recommendedName>
</protein>
<evidence type="ECO:0000256" key="4">
    <source>
        <dbReference type="ARBA" id="ARBA00022676"/>
    </source>
</evidence>
<feature type="region of interest" description="Disordered" evidence="9">
    <location>
        <begin position="1"/>
        <end position="48"/>
    </location>
</feature>
<evidence type="ECO:0000256" key="8">
    <source>
        <dbReference type="PROSITE-ProRule" id="PRU00339"/>
    </source>
</evidence>
<feature type="region of interest" description="Disordered" evidence="9">
    <location>
        <begin position="1212"/>
        <end position="1231"/>
    </location>
</feature>